<gene>
    <name evidence="4" type="ORF">Ctob_000406</name>
</gene>
<feature type="domain" description="UBX" evidence="3">
    <location>
        <begin position="27"/>
        <end position="108"/>
    </location>
</feature>
<keyword evidence="2" id="KW-0812">Transmembrane</keyword>
<reference evidence="5" key="1">
    <citation type="journal article" date="2015" name="PLoS Genet.">
        <title>Genome Sequence and Transcriptome Analyses of Chrysochromulina tobin: Metabolic Tools for Enhanced Algal Fitness in the Prominent Order Prymnesiales (Haptophyceae).</title>
        <authorList>
            <person name="Hovde B.T."/>
            <person name="Deodato C.R."/>
            <person name="Hunsperger H.M."/>
            <person name="Ryken S.A."/>
            <person name="Yost W."/>
            <person name="Jha R.K."/>
            <person name="Patterson J."/>
            <person name="Monnat R.J. Jr."/>
            <person name="Barlow S.B."/>
            <person name="Starkenburg S.R."/>
            <person name="Cattolico R.A."/>
        </authorList>
    </citation>
    <scope>NUCLEOTIDE SEQUENCE</scope>
    <source>
        <strain evidence="5">CCMP291</strain>
    </source>
</reference>
<evidence type="ECO:0000256" key="2">
    <source>
        <dbReference type="SAM" id="Phobius"/>
    </source>
</evidence>
<keyword evidence="2" id="KW-0472">Membrane</keyword>
<evidence type="ECO:0000259" key="3">
    <source>
        <dbReference type="PROSITE" id="PS50033"/>
    </source>
</evidence>
<proteinExistence type="predicted"/>
<dbReference type="SUPFAM" id="SSF54236">
    <property type="entry name" value="Ubiquitin-like"/>
    <property type="match status" value="1"/>
</dbReference>
<keyword evidence="2" id="KW-1133">Transmembrane helix</keyword>
<dbReference type="InterPro" id="IPR001012">
    <property type="entry name" value="UBX_dom"/>
</dbReference>
<dbReference type="AlphaFoldDB" id="A0A0M0JD22"/>
<accession>A0A0M0JD22</accession>
<dbReference type="PROSITE" id="PS50033">
    <property type="entry name" value="UBX"/>
    <property type="match status" value="1"/>
</dbReference>
<evidence type="ECO:0000256" key="1">
    <source>
        <dbReference type="SAM" id="MobiDB-lite"/>
    </source>
</evidence>
<dbReference type="Proteomes" id="UP000037460">
    <property type="component" value="Unassembled WGS sequence"/>
</dbReference>
<feature type="region of interest" description="Disordered" evidence="1">
    <location>
        <begin position="1"/>
        <end position="22"/>
    </location>
</feature>
<organism evidence="4 5">
    <name type="scientific">Chrysochromulina tobinii</name>
    <dbReference type="NCBI Taxonomy" id="1460289"/>
    <lineage>
        <taxon>Eukaryota</taxon>
        <taxon>Haptista</taxon>
        <taxon>Haptophyta</taxon>
        <taxon>Prymnesiophyceae</taxon>
        <taxon>Prymnesiales</taxon>
        <taxon>Chrysochromulinaceae</taxon>
        <taxon>Chrysochromulina</taxon>
    </lineage>
</organism>
<name>A0A0M0JD22_9EUKA</name>
<dbReference type="InterPro" id="IPR029071">
    <property type="entry name" value="Ubiquitin-like_domsf"/>
</dbReference>
<dbReference type="EMBL" id="JWZX01003090">
    <property type="protein sequence ID" value="KOO24464.1"/>
    <property type="molecule type" value="Genomic_DNA"/>
</dbReference>
<keyword evidence="5" id="KW-1185">Reference proteome</keyword>
<evidence type="ECO:0000313" key="5">
    <source>
        <dbReference type="Proteomes" id="UP000037460"/>
    </source>
</evidence>
<comment type="caution">
    <text evidence="4">The sequence shown here is derived from an EMBL/GenBank/DDBJ whole genome shotgun (WGS) entry which is preliminary data.</text>
</comment>
<evidence type="ECO:0000313" key="4">
    <source>
        <dbReference type="EMBL" id="KOO24464.1"/>
    </source>
</evidence>
<sequence>MSATRVQGGGTRTRAAEALQPEPAAAEGALLTTLKVRLPNGQAVVRRFRRTDTAAALFAWLAALEALAALPAWSLALPVGEPPLEGGLLPTEETLEELDLINVTLWVQQDEVP</sequence>
<dbReference type="Gene3D" id="3.10.20.90">
    <property type="entry name" value="Phosphatidylinositol 3-kinase Catalytic Subunit, Chain A, domain 1"/>
    <property type="match status" value="1"/>
</dbReference>
<dbReference type="Pfam" id="PF00789">
    <property type="entry name" value="UBX"/>
    <property type="match status" value="1"/>
</dbReference>
<feature type="transmembrane region" description="Helical" evidence="2">
    <location>
        <begin position="55"/>
        <end position="76"/>
    </location>
</feature>
<protein>
    <recommendedName>
        <fullName evidence="3">UBX domain-containing protein</fullName>
    </recommendedName>
</protein>